<organism evidence="2 3">
    <name type="scientific">Corynebacterium variabile</name>
    <dbReference type="NCBI Taxonomy" id="1727"/>
    <lineage>
        <taxon>Bacteria</taxon>
        <taxon>Bacillati</taxon>
        <taxon>Actinomycetota</taxon>
        <taxon>Actinomycetes</taxon>
        <taxon>Mycobacteriales</taxon>
        <taxon>Corynebacteriaceae</taxon>
        <taxon>Corynebacterium</taxon>
    </lineage>
</organism>
<sequence length="136" mass="14319">MPVIRFSPEGLQPNTPYDHVAIGTGSRQVHVSGQVAYDAEGALVAPGDLAGQVSQVLRNSARALCGAGAGFPDIVRMTFYVTSWTPDMIVPFMEGVNAVAAEVELPSPMPPASLIGVDQLFEPDVLVELEVTAVLD</sequence>
<accession>A0A4Y4C8Y6</accession>
<comment type="caution">
    <text evidence="2">The sequence shown here is derived from an EMBL/GenBank/DDBJ whole genome shotgun (WGS) entry which is preliminary data.</text>
</comment>
<reference evidence="2 3" key="1">
    <citation type="submission" date="2019-06" db="EMBL/GenBank/DDBJ databases">
        <title>Whole genome shotgun sequence of Corynebacterium variabile NBRC 15286.</title>
        <authorList>
            <person name="Hosoyama A."/>
            <person name="Uohara A."/>
            <person name="Ohji S."/>
            <person name="Ichikawa N."/>
        </authorList>
    </citation>
    <scope>NUCLEOTIDE SEQUENCE [LARGE SCALE GENOMIC DNA]</scope>
    <source>
        <strain evidence="2 3">NBRC 15286</strain>
    </source>
</reference>
<dbReference type="PANTHER" id="PTHR11803">
    <property type="entry name" value="2-IMINOBUTANOATE/2-IMINOPROPANOATE DEAMINASE RIDA"/>
    <property type="match status" value="1"/>
</dbReference>
<dbReference type="GeneID" id="82888892"/>
<dbReference type="GO" id="GO:0019239">
    <property type="term" value="F:deaminase activity"/>
    <property type="evidence" value="ECO:0007669"/>
    <property type="project" value="TreeGrafter"/>
</dbReference>
<dbReference type="SUPFAM" id="SSF55298">
    <property type="entry name" value="YjgF-like"/>
    <property type="match status" value="1"/>
</dbReference>
<dbReference type="AlphaFoldDB" id="A0A4Y4C8Y6"/>
<dbReference type="Pfam" id="PF01042">
    <property type="entry name" value="Ribonuc_L-PSP"/>
    <property type="match status" value="1"/>
</dbReference>
<evidence type="ECO:0000256" key="1">
    <source>
        <dbReference type="ARBA" id="ARBA00010552"/>
    </source>
</evidence>
<evidence type="ECO:0000313" key="2">
    <source>
        <dbReference type="EMBL" id="GEC87507.1"/>
    </source>
</evidence>
<dbReference type="InterPro" id="IPR006175">
    <property type="entry name" value="YjgF/YER057c/UK114"/>
</dbReference>
<gene>
    <name evidence="2" type="ORF">CVA01_28210</name>
</gene>
<dbReference type="Proteomes" id="UP000319986">
    <property type="component" value="Unassembled WGS sequence"/>
</dbReference>
<evidence type="ECO:0000313" key="3">
    <source>
        <dbReference type="Proteomes" id="UP000319986"/>
    </source>
</evidence>
<dbReference type="CDD" id="cd00448">
    <property type="entry name" value="YjgF_YER057c_UK114_family"/>
    <property type="match status" value="1"/>
</dbReference>
<dbReference type="EMBL" id="BJNT01000028">
    <property type="protein sequence ID" value="GEC87507.1"/>
    <property type="molecule type" value="Genomic_DNA"/>
</dbReference>
<dbReference type="RefSeq" id="WP_141331569.1">
    <property type="nucleotide sequence ID" value="NZ_BJNT01000028.1"/>
</dbReference>
<protein>
    <submittedName>
        <fullName evidence="2">Enamine deaminase RidA</fullName>
    </submittedName>
</protein>
<proteinExistence type="inferred from homology"/>
<dbReference type="PANTHER" id="PTHR11803:SF58">
    <property type="entry name" value="PROTEIN HMF1-RELATED"/>
    <property type="match status" value="1"/>
</dbReference>
<dbReference type="InterPro" id="IPR035959">
    <property type="entry name" value="RutC-like_sf"/>
</dbReference>
<dbReference type="Gene3D" id="3.30.1330.40">
    <property type="entry name" value="RutC-like"/>
    <property type="match status" value="1"/>
</dbReference>
<dbReference type="GO" id="GO:0005829">
    <property type="term" value="C:cytosol"/>
    <property type="evidence" value="ECO:0007669"/>
    <property type="project" value="TreeGrafter"/>
</dbReference>
<comment type="similarity">
    <text evidence="1">Belongs to the RutC family.</text>
</comment>
<name>A0A4Y4C8Y6_9CORY</name>